<evidence type="ECO:0000313" key="2">
    <source>
        <dbReference type="Proteomes" id="UP000703269"/>
    </source>
</evidence>
<accession>A0A9P3L941</accession>
<sequence length="72" mass="8237">MAGSSRYVQFKPFCKGEYSGTLRTSMPGGRHGCHIITKAVYPRLQVTQSAWRGTRQVLQRCSEYLSYAKRYS</sequence>
<gene>
    <name evidence="1" type="ORF">PsYK624_014110</name>
</gene>
<name>A0A9P3L941_9APHY</name>
<comment type="caution">
    <text evidence="1">The sequence shown here is derived from an EMBL/GenBank/DDBJ whole genome shotgun (WGS) entry which is preliminary data.</text>
</comment>
<evidence type="ECO:0000313" key="1">
    <source>
        <dbReference type="EMBL" id="GJE85332.1"/>
    </source>
</evidence>
<reference evidence="1 2" key="1">
    <citation type="submission" date="2021-08" db="EMBL/GenBank/DDBJ databases">
        <title>Draft Genome Sequence of Phanerochaete sordida strain YK-624.</title>
        <authorList>
            <person name="Mori T."/>
            <person name="Dohra H."/>
            <person name="Suzuki T."/>
            <person name="Kawagishi H."/>
            <person name="Hirai H."/>
        </authorList>
    </citation>
    <scope>NUCLEOTIDE SEQUENCE [LARGE SCALE GENOMIC DNA]</scope>
    <source>
        <strain evidence="1 2">YK-624</strain>
    </source>
</reference>
<keyword evidence="2" id="KW-1185">Reference proteome</keyword>
<dbReference type="EMBL" id="BPQB01000002">
    <property type="protein sequence ID" value="GJE85332.1"/>
    <property type="molecule type" value="Genomic_DNA"/>
</dbReference>
<dbReference type="AlphaFoldDB" id="A0A9P3L941"/>
<organism evidence="1 2">
    <name type="scientific">Phanerochaete sordida</name>
    <dbReference type="NCBI Taxonomy" id="48140"/>
    <lineage>
        <taxon>Eukaryota</taxon>
        <taxon>Fungi</taxon>
        <taxon>Dikarya</taxon>
        <taxon>Basidiomycota</taxon>
        <taxon>Agaricomycotina</taxon>
        <taxon>Agaricomycetes</taxon>
        <taxon>Polyporales</taxon>
        <taxon>Phanerochaetaceae</taxon>
        <taxon>Phanerochaete</taxon>
    </lineage>
</organism>
<protein>
    <submittedName>
        <fullName evidence="1">Uncharacterized protein</fullName>
    </submittedName>
</protein>
<dbReference type="Proteomes" id="UP000703269">
    <property type="component" value="Unassembled WGS sequence"/>
</dbReference>
<proteinExistence type="predicted"/>